<dbReference type="Pfam" id="PF03330">
    <property type="entry name" value="DPBB_1"/>
    <property type="match status" value="1"/>
</dbReference>
<dbReference type="PROSITE" id="PS50842">
    <property type="entry name" value="EXPANSIN_EG45"/>
    <property type="match status" value="1"/>
</dbReference>
<dbReference type="EMBL" id="CAUYUE010000008">
    <property type="protein sequence ID" value="CAK0783526.1"/>
    <property type="molecule type" value="Genomic_DNA"/>
</dbReference>
<dbReference type="InterPro" id="IPR036908">
    <property type="entry name" value="RlpA-like_sf"/>
</dbReference>
<feature type="signal peptide" evidence="7">
    <location>
        <begin position="1"/>
        <end position="39"/>
    </location>
</feature>
<feature type="chain" id="PRO_5043639967" evidence="7">
    <location>
        <begin position="40"/>
        <end position="374"/>
    </location>
</feature>
<feature type="domain" description="Expansin-like CBD" evidence="9">
    <location>
        <begin position="196"/>
        <end position="274"/>
    </location>
</feature>
<keyword evidence="5" id="KW-0472">Membrane</keyword>
<keyword evidence="4" id="KW-0134">Cell wall</keyword>
<dbReference type="Gene3D" id="2.40.40.10">
    <property type="entry name" value="RlpA-like domain"/>
    <property type="match status" value="1"/>
</dbReference>
<dbReference type="PANTHER" id="PTHR31867">
    <property type="entry name" value="EXPANSIN-A15"/>
    <property type="match status" value="1"/>
</dbReference>
<evidence type="ECO:0000256" key="3">
    <source>
        <dbReference type="ARBA" id="ARBA00005392"/>
    </source>
</evidence>
<protein>
    <submittedName>
        <fullName evidence="11">Uncharacterized protein</fullName>
    </submittedName>
</protein>
<dbReference type="GO" id="GO:0009664">
    <property type="term" value="P:plant-type cell wall organization"/>
    <property type="evidence" value="ECO:0007669"/>
    <property type="project" value="InterPro"/>
</dbReference>
<dbReference type="GO" id="GO:0016020">
    <property type="term" value="C:membrane"/>
    <property type="evidence" value="ECO:0007669"/>
    <property type="project" value="UniProtKB-SubCell"/>
</dbReference>
<feature type="region of interest" description="Disordered" evidence="6">
    <location>
        <begin position="288"/>
        <end position="337"/>
    </location>
</feature>
<dbReference type="Pfam" id="PF01357">
    <property type="entry name" value="Expansin_C"/>
    <property type="match status" value="1"/>
</dbReference>
<comment type="subcellular location">
    <subcellularLocation>
        <location evidence="1">Membrane</location>
        <topology evidence="1">Peripheral membrane protein</topology>
    </subcellularLocation>
    <subcellularLocation>
        <location evidence="2">Secreted</location>
        <location evidence="2">Cell wall</location>
    </subcellularLocation>
</comment>
<evidence type="ECO:0000259" key="8">
    <source>
        <dbReference type="PROSITE" id="PS50842"/>
    </source>
</evidence>
<dbReference type="InterPro" id="IPR007112">
    <property type="entry name" value="Expansin/allergen_DPBB_dom"/>
</dbReference>
<dbReference type="Proteomes" id="UP001314263">
    <property type="component" value="Unassembled WGS sequence"/>
</dbReference>
<evidence type="ECO:0000256" key="1">
    <source>
        <dbReference type="ARBA" id="ARBA00004170"/>
    </source>
</evidence>
<gene>
    <name evidence="11" type="ORF">CVIRNUC_006725</name>
</gene>
<proteinExistence type="inferred from homology"/>
<dbReference type="InterPro" id="IPR007117">
    <property type="entry name" value="Expansin_CBD"/>
</dbReference>
<feature type="domain" description="ShKT" evidence="10">
    <location>
        <begin position="324"/>
        <end position="368"/>
    </location>
</feature>
<dbReference type="SUPFAM" id="SSF50685">
    <property type="entry name" value="Barwin-like endoglucanases"/>
    <property type="match status" value="1"/>
</dbReference>
<name>A0AAV1I845_9CHLO</name>
<dbReference type="AlphaFoldDB" id="A0AAV1I845"/>
<feature type="compositionally biased region" description="Low complexity" evidence="6">
    <location>
        <begin position="288"/>
        <end position="316"/>
    </location>
</feature>
<keyword evidence="4" id="KW-0964">Secreted</keyword>
<evidence type="ECO:0000256" key="7">
    <source>
        <dbReference type="SAM" id="SignalP"/>
    </source>
</evidence>
<dbReference type="InterPro" id="IPR002963">
    <property type="entry name" value="Expansin"/>
</dbReference>
<keyword evidence="12" id="KW-1185">Reference proteome</keyword>
<evidence type="ECO:0000256" key="2">
    <source>
        <dbReference type="ARBA" id="ARBA00004191"/>
    </source>
</evidence>
<reference evidence="11 12" key="1">
    <citation type="submission" date="2023-10" db="EMBL/GenBank/DDBJ databases">
        <authorList>
            <person name="Maclean D."/>
            <person name="Macfadyen A."/>
        </authorList>
    </citation>
    <scope>NUCLEOTIDE SEQUENCE [LARGE SCALE GENOMIC DNA]</scope>
</reference>
<dbReference type="CDD" id="cd22271">
    <property type="entry name" value="DPBB_EXP_N-like"/>
    <property type="match status" value="1"/>
</dbReference>
<evidence type="ECO:0000256" key="6">
    <source>
        <dbReference type="SAM" id="MobiDB-lite"/>
    </source>
</evidence>
<organism evidence="11 12">
    <name type="scientific">Coccomyxa viridis</name>
    <dbReference type="NCBI Taxonomy" id="1274662"/>
    <lineage>
        <taxon>Eukaryota</taxon>
        <taxon>Viridiplantae</taxon>
        <taxon>Chlorophyta</taxon>
        <taxon>core chlorophytes</taxon>
        <taxon>Trebouxiophyceae</taxon>
        <taxon>Trebouxiophyceae incertae sedis</taxon>
        <taxon>Coccomyxaceae</taxon>
        <taxon>Coccomyxa</taxon>
    </lineage>
</organism>
<dbReference type="InterPro" id="IPR003582">
    <property type="entry name" value="ShKT_dom"/>
</dbReference>
<comment type="caution">
    <text evidence="11">The sequence shown here is derived from an EMBL/GenBank/DDBJ whole genome shotgun (WGS) entry which is preliminary data.</text>
</comment>
<evidence type="ECO:0000313" key="11">
    <source>
        <dbReference type="EMBL" id="CAK0783526.1"/>
    </source>
</evidence>
<accession>A0AAV1I845</accession>
<evidence type="ECO:0000313" key="12">
    <source>
        <dbReference type="Proteomes" id="UP001314263"/>
    </source>
</evidence>
<dbReference type="InterPro" id="IPR036749">
    <property type="entry name" value="Expansin_CBD_sf"/>
</dbReference>
<keyword evidence="7" id="KW-0732">Signal</keyword>
<dbReference type="Gene3D" id="2.60.40.760">
    <property type="entry name" value="Expansin, cellulose-binding-like domain"/>
    <property type="match status" value="1"/>
</dbReference>
<comment type="similarity">
    <text evidence="3">Belongs to the expansin family. Expansin A subfamily.</text>
</comment>
<sequence>MSTSHRRRQPQQQQRVLPCSPQTTALLLALAAALRTVSGVPLSDWHDGIATNYGGAQDGMNPYDPSFGTKDGACGYGVLKKESYPFWSVAALSLSNSFSVAGPAKACGECFEIKCMDVGGPFAGRCSKDKNQRSVTVTVTDTCPECGTDHIDMQALTFNKIAPMEVGRINIQYRRTECTPPEPLDVDINHNFGAGAWLRIVVSKAAGYGSIRLVQIKGADSDWMGMTNKYGAAWEVPVTPKLPWDFRIVSDDGQEVTALGLINSAGKVGDVPTGVQFALKGMSAPTVSGSSGSSGSSSSPSSQSPGSSSGGSPSPSGGKGKCPCNDQSPDTTYSCSQQKMYGKCDSSWMSVVSDSYPNAFCAKTCGRCPASCSS</sequence>
<evidence type="ECO:0000256" key="5">
    <source>
        <dbReference type="ARBA" id="ARBA00023136"/>
    </source>
</evidence>
<dbReference type="PROSITE" id="PS50843">
    <property type="entry name" value="EXPANSIN_CBD"/>
    <property type="match status" value="1"/>
</dbReference>
<evidence type="ECO:0000259" key="9">
    <source>
        <dbReference type="PROSITE" id="PS50843"/>
    </source>
</evidence>
<dbReference type="SUPFAM" id="SSF49590">
    <property type="entry name" value="PHL pollen allergen"/>
    <property type="match status" value="1"/>
</dbReference>
<dbReference type="PROSITE" id="PS51670">
    <property type="entry name" value="SHKT"/>
    <property type="match status" value="1"/>
</dbReference>
<evidence type="ECO:0000259" key="10">
    <source>
        <dbReference type="PROSITE" id="PS51670"/>
    </source>
</evidence>
<dbReference type="InterPro" id="IPR009009">
    <property type="entry name" value="RlpA-like_DPBB"/>
</dbReference>
<feature type="domain" description="Expansin-like EG45" evidence="8">
    <location>
        <begin position="71"/>
        <end position="183"/>
    </location>
</feature>
<feature type="compositionally biased region" description="Polar residues" evidence="6">
    <location>
        <begin position="325"/>
        <end position="337"/>
    </location>
</feature>
<evidence type="ECO:0000256" key="4">
    <source>
        <dbReference type="ARBA" id="ARBA00022512"/>
    </source>
</evidence>